<evidence type="ECO:0000313" key="4">
    <source>
        <dbReference type="Proteomes" id="UP000305948"/>
    </source>
</evidence>
<protein>
    <recommendedName>
        <fullName evidence="2">BTB domain-containing protein</fullName>
    </recommendedName>
</protein>
<proteinExistence type="predicted"/>
<dbReference type="Gene3D" id="3.30.710.10">
    <property type="entry name" value="Potassium Channel Kv1.1, Chain A"/>
    <property type="match status" value="1"/>
</dbReference>
<organism evidence="3 4">
    <name type="scientific">Heliocybe sulcata</name>
    <dbReference type="NCBI Taxonomy" id="5364"/>
    <lineage>
        <taxon>Eukaryota</taxon>
        <taxon>Fungi</taxon>
        <taxon>Dikarya</taxon>
        <taxon>Basidiomycota</taxon>
        <taxon>Agaricomycotina</taxon>
        <taxon>Agaricomycetes</taxon>
        <taxon>Gloeophyllales</taxon>
        <taxon>Gloeophyllaceae</taxon>
        <taxon>Heliocybe</taxon>
    </lineage>
</organism>
<dbReference type="AlphaFoldDB" id="A0A5C3NDV5"/>
<dbReference type="EMBL" id="ML213505">
    <property type="protein sequence ID" value="TFK55215.1"/>
    <property type="molecule type" value="Genomic_DNA"/>
</dbReference>
<evidence type="ECO:0000259" key="2">
    <source>
        <dbReference type="PROSITE" id="PS50097"/>
    </source>
</evidence>
<sequence length="344" mass="37429">MDSVASSQVHAFGSTNGHAGPENVPYHDSNGESAASTSFSSQPVNGYSQQNPFQAHDDAIIRHLYHSGFQSGNYADTFLHVLGSVYRLHAIILSRSPYLAHLMSTSPQTSPHAIYVQVEHEPEVTQEGFAIALGYLYSSESLGLIRPENARGVLAAACLLGGMEELCAYAYDVCRQSITVDSINDWVDFIESLRSPSSSGVSTPVDVAPPSTSIFGLYGPRLKDDVEHFLTVSLPNILGVSVTSSPSQQESNKTGRDTLLHIYSRVPFDFFKRSVENPQFQIGSDQARFKFAKDAIEMRKRGIARGSGAEETVVLAFGGNSHGASAVHVTRKLRKRPLWKVNAP</sequence>
<accession>A0A5C3NDV5</accession>
<dbReference type="InterPro" id="IPR000210">
    <property type="entry name" value="BTB/POZ_dom"/>
</dbReference>
<evidence type="ECO:0000256" key="1">
    <source>
        <dbReference type="SAM" id="MobiDB-lite"/>
    </source>
</evidence>
<feature type="compositionally biased region" description="Polar residues" evidence="1">
    <location>
        <begin position="31"/>
        <end position="48"/>
    </location>
</feature>
<dbReference type="Proteomes" id="UP000305948">
    <property type="component" value="Unassembled WGS sequence"/>
</dbReference>
<reference evidence="3 4" key="1">
    <citation type="journal article" date="2019" name="Nat. Ecol. Evol.">
        <title>Megaphylogeny resolves global patterns of mushroom evolution.</title>
        <authorList>
            <person name="Varga T."/>
            <person name="Krizsan K."/>
            <person name="Foldi C."/>
            <person name="Dima B."/>
            <person name="Sanchez-Garcia M."/>
            <person name="Sanchez-Ramirez S."/>
            <person name="Szollosi G.J."/>
            <person name="Szarkandi J.G."/>
            <person name="Papp V."/>
            <person name="Albert L."/>
            <person name="Andreopoulos W."/>
            <person name="Angelini C."/>
            <person name="Antonin V."/>
            <person name="Barry K.W."/>
            <person name="Bougher N.L."/>
            <person name="Buchanan P."/>
            <person name="Buyck B."/>
            <person name="Bense V."/>
            <person name="Catcheside P."/>
            <person name="Chovatia M."/>
            <person name="Cooper J."/>
            <person name="Damon W."/>
            <person name="Desjardin D."/>
            <person name="Finy P."/>
            <person name="Geml J."/>
            <person name="Haridas S."/>
            <person name="Hughes K."/>
            <person name="Justo A."/>
            <person name="Karasinski D."/>
            <person name="Kautmanova I."/>
            <person name="Kiss B."/>
            <person name="Kocsube S."/>
            <person name="Kotiranta H."/>
            <person name="LaButti K.M."/>
            <person name="Lechner B.E."/>
            <person name="Liimatainen K."/>
            <person name="Lipzen A."/>
            <person name="Lukacs Z."/>
            <person name="Mihaltcheva S."/>
            <person name="Morgado L.N."/>
            <person name="Niskanen T."/>
            <person name="Noordeloos M.E."/>
            <person name="Ohm R.A."/>
            <person name="Ortiz-Santana B."/>
            <person name="Ovrebo C."/>
            <person name="Racz N."/>
            <person name="Riley R."/>
            <person name="Savchenko A."/>
            <person name="Shiryaev A."/>
            <person name="Soop K."/>
            <person name="Spirin V."/>
            <person name="Szebenyi C."/>
            <person name="Tomsovsky M."/>
            <person name="Tulloss R.E."/>
            <person name="Uehling J."/>
            <person name="Grigoriev I.V."/>
            <person name="Vagvolgyi C."/>
            <person name="Papp T."/>
            <person name="Martin F.M."/>
            <person name="Miettinen O."/>
            <person name="Hibbett D.S."/>
            <person name="Nagy L.G."/>
        </authorList>
    </citation>
    <scope>NUCLEOTIDE SEQUENCE [LARGE SCALE GENOMIC DNA]</scope>
    <source>
        <strain evidence="3 4">OMC1185</strain>
    </source>
</reference>
<dbReference type="PANTHER" id="PTHR47369:SF2">
    <property type="entry name" value="BTB_POZ DOMAIN-CONTAINING PROTEIN 2"/>
    <property type="match status" value="1"/>
</dbReference>
<dbReference type="OrthoDB" id="6359943at2759"/>
<evidence type="ECO:0000313" key="3">
    <source>
        <dbReference type="EMBL" id="TFK55215.1"/>
    </source>
</evidence>
<gene>
    <name evidence="3" type="ORF">OE88DRAFT_1014741</name>
</gene>
<dbReference type="PANTHER" id="PTHR47369">
    <property type="entry name" value="BTB/POZ DOMAIN-CONTAINING PROTEIN"/>
    <property type="match status" value="1"/>
</dbReference>
<name>A0A5C3NDV5_9AGAM</name>
<feature type="compositionally biased region" description="Polar residues" evidence="1">
    <location>
        <begin position="1"/>
        <end position="17"/>
    </location>
</feature>
<feature type="region of interest" description="Disordered" evidence="1">
    <location>
        <begin position="1"/>
        <end position="48"/>
    </location>
</feature>
<keyword evidence="4" id="KW-1185">Reference proteome</keyword>
<feature type="domain" description="BTB" evidence="2">
    <location>
        <begin position="75"/>
        <end position="140"/>
    </location>
</feature>
<dbReference type="InterPro" id="IPR011333">
    <property type="entry name" value="SKP1/BTB/POZ_sf"/>
</dbReference>
<dbReference type="SUPFAM" id="SSF54695">
    <property type="entry name" value="POZ domain"/>
    <property type="match status" value="1"/>
</dbReference>
<dbReference type="PROSITE" id="PS50097">
    <property type="entry name" value="BTB"/>
    <property type="match status" value="1"/>
</dbReference>